<dbReference type="InterPro" id="IPR032869">
    <property type="entry name" value="WHH_dom_containing"/>
</dbReference>
<accession>A0A0J7KWF0</accession>
<reference evidence="2 3" key="1">
    <citation type="journal article" date="2013" name="Int. J. Syst. Evol. Microbiol.">
        <title>Chryseobacterium angstadtii sp. nov., isolated from a newt tank.</title>
        <authorList>
            <person name="Kirk K.E."/>
            <person name="Hoffman J.A."/>
            <person name="Smith K.A."/>
            <person name="Strahan B.L."/>
            <person name="Failor K.C."/>
            <person name="Krebs J.E."/>
            <person name="Gale A.N."/>
            <person name="Do T.D."/>
            <person name="Sontag T.C."/>
            <person name="Batties A.M."/>
            <person name="Mistiszyn K."/>
            <person name="Newman J.D."/>
        </authorList>
    </citation>
    <scope>NUCLEOTIDE SEQUENCE [LARGE SCALE GENOMIC DNA]</scope>
    <source>
        <strain evidence="2 3">KM</strain>
    </source>
</reference>
<evidence type="ECO:0000313" key="2">
    <source>
        <dbReference type="EMBL" id="KMQ61445.1"/>
    </source>
</evidence>
<evidence type="ECO:0000313" key="3">
    <source>
        <dbReference type="Proteomes" id="UP000036261"/>
    </source>
</evidence>
<comment type="caution">
    <text evidence="2">The sequence shown here is derived from an EMBL/GenBank/DDBJ whole genome shotgun (WGS) entry which is preliminary data.</text>
</comment>
<sequence length="132" mass="14033">MTEDGILVHNGCKPRSPSPTNKKIDHSKTVNHPDGSTTYTDINGDSVTYNAAGYPDFSPHAIDEVSPVTGMNGKYSHDEALANAAAGYTQTPAGYVWHHVEDGLTMQLVPKSINGNFPHTGEASGLRDGTLP</sequence>
<name>A0A0J7KWF0_9FLAO</name>
<organism evidence="2 3">
    <name type="scientific">Chryseobacterium angstadtii</name>
    <dbReference type="NCBI Taxonomy" id="558151"/>
    <lineage>
        <taxon>Bacteria</taxon>
        <taxon>Pseudomonadati</taxon>
        <taxon>Bacteroidota</taxon>
        <taxon>Flavobacteriia</taxon>
        <taxon>Flavobacteriales</taxon>
        <taxon>Weeksellaceae</taxon>
        <taxon>Chryseobacterium group</taxon>
        <taxon>Chryseobacterium</taxon>
    </lineage>
</organism>
<dbReference type="AlphaFoldDB" id="A0A0J7KWF0"/>
<dbReference type="Pfam" id="PF14414">
    <property type="entry name" value="WHH"/>
    <property type="match status" value="1"/>
</dbReference>
<feature type="region of interest" description="Disordered" evidence="1">
    <location>
        <begin position="1"/>
        <end position="37"/>
    </location>
</feature>
<dbReference type="EMBL" id="LFND01000005">
    <property type="protein sequence ID" value="KMQ61445.1"/>
    <property type="molecule type" value="Genomic_DNA"/>
</dbReference>
<dbReference type="RefSeq" id="WP_048507613.1">
    <property type="nucleotide sequence ID" value="NZ_LFND01000005.1"/>
</dbReference>
<protein>
    <submittedName>
        <fullName evidence="2">Uncharacterized protein</fullName>
    </submittedName>
</protein>
<dbReference type="STRING" id="558151.ACM46_15605"/>
<evidence type="ECO:0000256" key="1">
    <source>
        <dbReference type="SAM" id="MobiDB-lite"/>
    </source>
</evidence>
<dbReference type="PATRIC" id="fig|558151.6.peg.3298"/>
<keyword evidence="3" id="KW-1185">Reference proteome</keyword>
<dbReference type="Proteomes" id="UP000036261">
    <property type="component" value="Unassembled WGS sequence"/>
</dbReference>
<gene>
    <name evidence="2" type="ORF">ACM46_15605</name>
</gene>
<proteinExistence type="predicted"/>